<protein>
    <submittedName>
        <fullName evidence="2">Uncharacterized protein</fullName>
    </submittedName>
</protein>
<feature type="compositionally biased region" description="Polar residues" evidence="1">
    <location>
        <begin position="83"/>
        <end position="95"/>
    </location>
</feature>
<reference evidence="3" key="1">
    <citation type="submission" date="2003-01" db="EMBL/GenBank/DDBJ databases">
        <title>Oryza sativa nipponbare(GA3) genomic DNA, chromosome 7, BAC clone:OSJNBa0088O14.</title>
        <authorList>
            <person name="Sasaki T."/>
            <person name="Matsumoto T."/>
            <person name="Katayose Y."/>
        </authorList>
    </citation>
    <scope>NUCLEOTIDE SEQUENCE</scope>
</reference>
<proteinExistence type="predicted"/>
<evidence type="ECO:0000256" key="1">
    <source>
        <dbReference type="SAM" id="MobiDB-lite"/>
    </source>
</evidence>
<accession>Q6YSG1</accession>
<organism evidence="2 4">
    <name type="scientific">Oryza sativa subsp. japonica</name>
    <name type="common">Rice</name>
    <dbReference type="NCBI Taxonomy" id="39947"/>
    <lineage>
        <taxon>Eukaryota</taxon>
        <taxon>Viridiplantae</taxon>
        <taxon>Streptophyta</taxon>
        <taxon>Embryophyta</taxon>
        <taxon>Tracheophyta</taxon>
        <taxon>Spermatophyta</taxon>
        <taxon>Magnoliopsida</taxon>
        <taxon>Liliopsida</taxon>
        <taxon>Poales</taxon>
        <taxon>Poaceae</taxon>
        <taxon>BOP clade</taxon>
        <taxon>Oryzoideae</taxon>
        <taxon>Oryzeae</taxon>
        <taxon>Oryzinae</taxon>
        <taxon>Oryza</taxon>
        <taxon>Oryza sativa</taxon>
    </lineage>
</organism>
<evidence type="ECO:0000313" key="4">
    <source>
        <dbReference type="Proteomes" id="UP000000763"/>
    </source>
</evidence>
<evidence type="ECO:0000313" key="2">
    <source>
        <dbReference type="EMBL" id="BAC84839.1"/>
    </source>
</evidence>
<reference evidence="2" key="2">
    <citation type="submission" date="2003-05" db="EMBL/GenBank/DDBJ databases">
        <title>Oryza sativa nipponbare(GA3) genomic DNA, chromosome 7, BAC clone:B1249D05.</title>
        <authorList>
            <person name="Sasaki T."/>
            <person name="Matsumoto T."/>
            <person name="Katayose Y."/>
        </authorList>
    </citation>
    <scope>NUCLEOTIDE SEQUENCE</scope>
</reference>
<evidence type="ECO:0000313" key="3">
    <source>
        <dbReference type="EMBL" id="BAD31921.1"/>
    </source>
</evidence>
<dbReference type="EMBL" id="AP006172">
    <property type="protein sequence ID" value="BAD31921.1"/>
    <property type="molecule type" value="Genomic_DNA"/>
</dbReference>
<feature type="region of interest" description="Disordered" evidence="1">
    <location>
        <begin position="81"/>
        <end position="103"/>
    </location>
</feature>
<reference evidence="4" key="3">
    <citation type="journal article" date="2005" name="Nature">
        <title>The map-based sequence of the rice genome.</title>
        <authorList>
            <consortium name="International rice genome sequencing project (IRGSP)"/>
            <person name="Matsumoto T."/>
            <person name="Wu J."/>
            <person name="Kanamori H."/>
            <person name="Katayose Y."/>
            <person name="Fujisawa M."/>
            <person name="Namiki N."/>
            <person name="Mizuno H."/>
            <person name="Yamamoto K."/>
            <person name="Antonio B.A."/>
            <person name="Baba T."/>
            <person name="Sakata K."/>
            <person name="Nagamura Y."/>
            <person name="Aoki H."/>
            <person name="Arikawa K."/>
            <person name="Arita K."/>
            <person name="Bito T."/>
            <person name="Chiden Y."/>
            <person name="Fujitsuka N."/>
            <person name="Fukunaka R."/>
            <person name="Hamada M."/>
            <person name="Harada C."/>
            <person name="Hayashi A."/>
            <person name="Hijishita S."/>
            <person name="Honda M."/>
            <person name="Hosokawa S."/>
            <person name="Ichikawa Y."/>
            <person name="Idonuma A."/>
            <person name="Iijima M."/>
            <person name="Ikeda M."/>
            <person name="Ikeno M."/>
            <person name="Ito K."/>
            <person name="Ito S."/>
            <person name="Ito T."/>
            <person name="Ito Y."/>
            <person name="Ito Y."/>
            <person name="Iwabuchi A."/>
            <person name="Kamiya K."/>
            <person name="Karasawa W."/>
            <person name="Kurita K."/>
            <person name="Katagiri S."/>
            <person name="Kikuta A."/>
            <person name="Kobayashi H."/>
            <person name="Kobayashi N."/>
            <person name="Machita K."/>
            <person name="Maehara T."/>
            <person name="Masukawa M."/>
            <person name="Mizubayashi T."/>
            <person name="Mukai Y."/>
            <person name="Nagasaki H."/>
            <person name="Nagata Y."/>
            <person name="Naito S."/>
            <person name="Nakashima M."/>
            <person name="Nakama Y."/>
            <person name="Nakamichi Y."/>
            <person name="Nakamura M."/>
            <person name="Meguro A."/>
            <person name="Negishi M."/>
            <person name="Ohta I."/>
            <person name="Ohta T."/>
            <person name="Okamoto M."/>
            <person name="Ono N."/>
            <person name="Saji S."/>
            <person name="Sakaguchi M."/>
            <person name="Sakai K."/>
            <person name="Shibata M."/>
            <person name="Shimokawa T."/>
            <person name="Song J."/>
            <person name="Takazaki Y."/>
            <person name="Terasawa K."/>
            <person name="Tsugane M."/>
            <person name="Tsuji K."/>
            <person name="Ueda S."/>
            <person name="Waki K."/>
            <person name="Yamagata H."/>
            <person name="Yamamoto M."/>
            <person name="Yamamoto S."/>
            <person name="Yamane H."/>
            <person name="Yoshiki S."/>
            <person name="Yoshihara R."/>
            <person name="Yukawa K."/>
            <person name="Zhong H."/>
            <person name="Yano M."/>
            <person name="Yuan Q."/>
            <person name="Ouyang S."/>
            <person name="Liu J."/>
            <person name="Jones K.M."/>
            <person name="Gansberger K."/>
            <person name="Moffat K."/>
            <person name="Hill J."/>
            <person name="Bera J."/>
            <person name="Fadrosh D."/>
            <person name="Jin S."/>
            <person name="Johri S."/>
            <person name="Kim M."/>
            <person name="Overton L."/>
            <person name="Reardon M."/>
            <person name="Tsitrin T."/>
            <person name="Vuong H."/>
            <person name="Weaver B."/>
            <person name="Ciecko A."/>
            <person name="Tallon L."/>
            <person name="Jackson J."/>
            <person name="Pai G."/>
            <person name="Aken S.V."/>
            <person name="Utterback T."/>
            <person name="Reidmuller S."/>
            <person name="Feldblyum T."/>
            <person name="Hsiao J."/>
            <person name="Zismann V."/>
            <person name="Iobst S."/>
            <person name="de Vazeille A.R."/>
            <person name="Buell C.R."/>
            <person name="Ying K."/>
            <person name="Li Y."/>
            <person name="Lu T."/>
            <person name="Huang Y."/>
            <person name="Zhao Q."/>
            <person name="Feng Q."/>
            <person name="Zhang L."/>
            <person name="Zhu J."/>
            <person name="Weng Q."/>
            <person name="Mu J."/>
            <person name="Lu Y."/>
            <person name="Fan D."/>
            <person name="Liu Y."/>
            <person name="Guan J."/>
            <person name="Zhang Y."/>
            <person name="Yu S."/>
            <person name="Liu X."/>
            <person name="Zhang Y."/>
            <person name="Hong G."/>
            <person name="Han B."/>
            <person name="Choisne N."/>
            <person name="Demange N."/>
            <person name="Orjeda G."/>
            <person name="Samain S."/>
            <person name="Cattolico L."/>
            <person name="Pelletier E."/>
            <person name="Couloux A."/>
            <person name="Segurens B."/>
            <person name="Wincker P."/>
            <person name="D'Hont A."/>
            <person name="Scarpelli C."/>
            <person name="Weissenbach J."/>
            <person name="Salanoubat M."/>
            <person name="Quetier F."/>
            <person name="Yu Y."/>
            <person name="Kim H.R."/>
            <person name="Rambo T."/>
            <person name="Currie J."/>
            <person name="Collura K."/>
            <person name="Luo M."/>
            <person name="Yang T."/>
            <person name="Ammiraju J.S.S."/>
            <person name="Engler F."/>
            <person name="Soderlund C."/>
            <person name="Wing R.A."/>
            <person name="Palmer L.E."/>
            <person name="de la Bastide M."/>
            <person name="Spiegel L."/>
            <person name="Nascimento L."/>
            <person name="Zutavern T."/>
            <person name="O'Shaughnessy A."/>
            <person name="Dike S."/>
            <person name="Dedhia N."/>
            <person name="Preston R."/>
            <person name="Balija V."/>
            <person name="McCombie W.R."/>
            <person name="Chow T."/>
            <person name="Chen H."/>
            <person name="Chung M."/>
            <person name="Chen C."/>
            <person name="Shaw J."/>
            <person name="Wu H."/>
            <person name="Hsiao K."/>
            <person name="Chao Y."/>
            <person name="Chu M."/>
            <person name="Cheng C."/>
            <person name="Hour A."/>
            <person name="Lee P."/>
            <person name="Lin S."/>
            <person name="Lin Y."/>
            <person name="Liou J."/>
            <person name="Liu S."/>
            <person name="Hsing Y."/>
            <person name="Raghuvanshi S."/>
            <person name="Mohanty A."/>
            <person name="Bharti A.K."/>
            <person name="Gaur A."/>
            <person name="Gupta V."/>
            <person name="Kumar D."/>
            <person name="Ravi V."/>
            <person name="Vij S."/>
            <person name="Kapur A."/>
            <person name="Khurana P."/>
            <person name="Khurana P."/>
            <person name="Khurana J.P."/>
            <person name="Tyagi A.K."/>
            <person name="Gaikwad K."/>
            <person name="Singh A."/>
            <person name="Dalal V."/>
            <person name="Srivastava S."/>
            <person name="Dixit A."/>
            <person name="Pal A.K."/>
            <person name="Ghazi I.A."/>
            <person name="Yadav M."/>
            <person name="Pandit A."/>
            <person name="Bhargava A."/>
            <person name="Sureshbabu K."/>
            <person name="Batra K."/>
            <person name="Sharma T.R."/>
            <person name="Mohapatra T."/>
            <person name="Singh N.K."/>
            <person name="Messing J."/>
            <person name="Nelson A.B."/>
            <person name="Fuks G."/>
            <person name="Kavchok S."/>
            <person name="Keizer G."/>
            <person name="Linton E."/>
            <person name="Llaca V."/>
            <person name="Song R."/>
            <person name="Tanyolac B."/>
            <person name="Young S."/>
            <person name="Ho-Il K."/>
            <person name="Hahn J.H."/>
            <person name="Sangsakoo G."/>
            <person name="Vanavichit A."/>
            <person name="de Mattos Luiz.A.T."/>
            <person name="Zimmer P.D."/>
            <person name="Malone G."/>
            <person name="Dellagostin O."/>
            <person name="de Oliveira A.C."/>
            <person name="Bevan M."/>
            <person name="Bancroft I."/>
            <person name="Minx P."/>
            <person name="Cordum H."/>
            <person name="Wilson R."/>
            <person name="Cheng Z."/>
            <person name="Jin W."/>
            <person name="Jiang J."/>
            <person name="Leong S.A."/>
            <person name="Iwama H."/>
            <person name="Gojobori T."/>
            <person name="Itoh T."/>
            <person name="Niimura Y."/>
            <person name="Fujii Y."/>
            <person name="Habara T."/>
            <person name="Sakai H."/>
            <person name="Sato Y."/>
            <person name="Wilson G."/>
            <person name="Kumar K."/>
            <person name="McCouch S."/>
            <person name="Juretic N."/>
            <person name="Hoen D."/>
            <person name="Wright S."/>
            <person name="Bruskiewich R."/>
            <person name="Bureau T."/>
            <person name="Miyao A."/>
            <person name="Hirochika H."/>
            <person name="Nishikawa T."/>
            <person name="Kadowaki K."/>
            <person name="Sugiura M."/>
            <person name="Burr B."/>
            <person name="Sasaki T."/>
        </authorList>
    </citation>
    <scope>NUCLEOTIDE SEQUENCE [LARGE SCALE GENOMIC DNA]</scope>
    <source>
        <strain evidence="4">cv. Nipponbare</strain>
    </source>
</reference>
<dbReference type="Proteomes" id="UP000000763">
    <property type="component" value="Chromosome 7"/>
</dbReference>
<reference evidence="4" key="4">
    <citation type="journal article" date="2008" name="Nucleic Acids Res.">
        <title>The rice annotation project database (RAP-DB): 2008 update.</title>
        <authorList>
            <consortium name="The rice annotation project (RAP)"/>
        </authorList>
    </citation>
    <scope>GENOME REANNOTATION</scope>
    <source>
        <strain evidence="4">cv. Nipponbare</strain>
    </source>
</reference>
<dbReference type="EMBL" id="AP006451">
    <property type="protein sequence ID" value="BAC84839.1"/>
    <property type="molecule type" value="Genomic_DNA"/>
</dbReference>
<gene>
    <name evidence="2" type="ORF">B1249D05.37</name>
    <name evidence="3" type="ORF">OSJNBa0088O14.3</name>
</gene>
<name>Q6YSG1_ORYSJ</name>
<dbReference type="AlphaFoldDB" id="Q6YSG1"/>
<sequence length="141" mass="15667">MTPLPSPRAVTLAIASPPHIRGRASPRRRLVVLSIVSFREVAEPRLSLTLAFHRHRRVTSLASHRSENPTAQFPAIAAVGRASSLSRRQTRSPHVSSHRVAPSPSPSIVCLVRRFTSRRHRCMTQCRRIAVPSSQESRPSC</sequence>